<evidence type="ECO:0000313" key="3">
    <source>
        <dbReference type="Proteomes" id="UP000549617"/>
    </source>
</evidence>
<comment type="caution">
    <text evidence="2">The sequence shown here is derived from an EMBL/GenBank/DDBJ whole genome shotgun (WGS) entry which is preliminary data.</text>
</comment>
<feature type="signal peptide" evidence="1">
    <location>
        <begin position="1"/>
        <end position="23"/>
    </location>
</feature>
<evidence type="ECO:0000256" key="1">
    <source>
        <dbReference type="SAM" id="SignalP"/>
    </source>
</evidence>
<name>A0A7W9AJQ3_9SPHN</name>
<feature type="chain" id="PRO_5031373815" evidence="1">
    <location>
        <begin position="24"/>
        <end position="162"/>
    </location>
</feature>
<keyword evidence="3" id="KW-1185">Reference proteome</keyword>
<organism evidence="2 3">
    <name type="scientific">Sphingobium boeckii</name>
    <dbReference type="NCBI Taxonomy" id="1082345"/>
    <lineage>
        <taxon>Bacteria</taxon>
        <taxon>Pseudomonadati</taxon>
        <taxon>Pseudomonadota</taxon>
        <taxon>Alphaproteobacteria</taxon>
        <taxon>Sphingomonadales</taxon>
        <taxon>Sphingomonadaceae</taxon>
        <taxon>Sphingobium</taxon>
    </lineage>
</organism>
<dbReference type="Proteomes" id="UP000549617">
    <property type="component" value="Unassembled WGS sequence"/>
</dbReference>
<accession>A0A7W9AJQ3</accession>
<protein>
    <submittedName>
        <fullName evidence="2">Type IV secretory pathway VirB10-like protein</fullName>
    </submittedName>
</protein>
<proteinExistence type="predicted"/>
<keyword evidence="1" id="KW-0732">Signal</keyword>
<sequence length="162" mass="16799">MTRIFPVAMAALVLLSAAPPASAVQSNSTHSTSAREPLSRLVPVELPPSAPAPATPVTVPAAVAAPVVEAGTDAESAAINAGERQKAQTRLQQYQAQRDARAKAAADQRRTYDAAKAQYEADTARVNRENAEKKAKWEADTAACLAGDKTKCAPAAATPAPQ</sequence>
<dbReference type="EMBL" id="JACIJC010000004">
    <property type="protein sequence ID" value="MBB5686833.1"/>
    <property type="molecule type" value="Genomic_DNA"/>
</dbReference>
<evidence type="ECO:0000313" key="2">
    <source>
        <dbReference type="EMBL" id="MBB5686833.1"/>
    </source>
</evidence>
<reference evidence="2 3" key="1">
    <citation type="submission" date="2020-08" db="EMBL/GenBank/DDBJ databases">
        <title>Genomic Encyclopedia of Type Strains, Phase IV (KMG-IV): sequencing the most valuable type-strain genomes for metagenomic binning, comparative biology and taxonomic classification.</title>
        <authorList>
            <person name="Goeker M."/>
        </authorList>
    </citation>
    <scope>NUCLEOTIDE SEQUENCE [LARGE SCALE GENOMIC DNA]</scope>
    <source>
        <strain evidence="2 3">DSM 25079</strain>
    </source>
</reference>
<dbReference type="RefSeq" id="WP_184019617.1">
    <property type="nucleotide sequence ID" value="NZ_JACIJC010000004.1"/>
</dbReference>
<gene>
    <name evidence="2" type="ORF">FHS49_002857</name>
</gene>
<dbReference type="AlphaFoldDB" id="A0A7W9AJQ3"/>